<evidence type="ECO:0000313" key="2">
    <source>
        <dbReference type="Proteomes" id="UP000305267"/>
    </source>
</evidence>
<dbReference type="OrthoDB" id="8448955at2"/>
<reference evidence="1 2" key="1">
    <citation type="submission" date="2019-06" db="EMBL/GenBank/DDBJ databases">
        <title>Genome of Methylobacterium sp. 17Sr1-39.</title>
        <authorList>
            <person name="Seo T."/>
        </authorList>
    </citation>
    <scope>NUCLEOTIDE SEQUENCE [LARGE SCALE GENOMIC DNA]</scope>
    <source>
        <strain evidence="1 2">17Sr1-39</strain>
    </source>
</reference>
<dbReference type="RefSeq" id="WP_139034429.1">
    <property type="nucleotide sequence ID" value="NZ_VDDA01000002.1"/>
</dbReference>
<protein>
    <submittedName>
        <fullName evidence="1">Uncharacterized protein</fullName>
    </submittedName>
</protein>
<evidence type="ECO:0000313" key="1">
    <source>
        <dbReference type="EMBL" id="TNC14888.1"/>
    </source>
</evidence>
<gene>
    <name evidence="1" type="ORF">FF100_04735</name>
</gene>
<name>A0A5C4LLY6_9HYPH</name>
<comment type="caution">
    <text evidence="1">The sequence shown here is derived from an EMBL/GenBank/DDBJ whole genome shotgun (WGS) entry which is preliminary data.</text>
</comment>
<accession>A0A5C4LLY6</accession>
<keyword evidence="2" id="KW-1185">Reference proteome</keyword>
<organism evidence="1 2">
    <name type="scientific">Methylobacterium terricola</name>
    <dbReference type="NCBI Taxonomy" id="2583531"/>
    <lineage>
        <taxon>Bacteria</taxon>
        <taxon>Pseudomonadati</taxon>
        <taxon>Pseudomonadota</taxon>
        <taxon>Alphaproteobacteria</taxon>
        <taxon>Hyphomicrobiales</taxon>
        <taxon>Methylobacteriaceae</taxon>
        <taxon>Methylobacterium</taxon>
    </lineage>
</organism>
<proteinExistence type="predicted"/>
<dbReference type="Proteomes" id="UP000305267">
    <property type="component" value="Unassembled WGS sequence"/>
</dbReference>
<dbReference type="EMBL" id="VDDA01000002">
    <property type="protein sequence ID" value="TNC14888.1"/>
    <property type="molecule type" value="Genomic_DNA"/>
</dbReference>
<sequence length="157" mass="17173">MSAMLDESAILSAKRLGLSEEELNALIQTRRMLAEAKIGHAPGEGMAGFNMNYQAKRWDCGAACCIGGHMSLLMQGVPSSDGVFVLTREEAITAGDYVNRREFDHVLSPLFFPRELEELDNDIGGLWDKITPEMAVRAIDSFLLTGNPNWIVAVSVA</sequence>
<dbReference type="AlphaFoldDB" id="A0A5C4LLY6"/>